<protein>
    <submittedName>
        <fullName evidence="1">Uncharacterized protein</fullName>
    </submittedName>
</protein>
<proteinExistence type="predicted"/>
<accession>A0A8H7PDK6</accession>
<comment type="caution">
    <text evidence="1">The sequence shown here is derived from an EMBL/GenBank/DDBJ whole genome shotgun (WGS) entry which is preliminary data.</text>
</comment>
<sequence>MSAAQHFFKHYFRPEVTPLVVIIGGALCGATYVASHAARAPDVVWDHKSNNRPWQDVKQGDQVKFWHTAENPQYTQRFKRAKW</sequence>
<dbReference type="OrthoDB" id="5511684at2759"/>
<dbReference type="EMBL" id="JAEPQZ010000018">
    <property type="protein sequence ID" value="KAG2171933.1"/>
    <property type="molecule type" value="Genomic_DNA"/>
</dbReference>
<dbReference type="PANTHER" id="PTHR14256:SF1">
    <property type="entry name" value="GEO09626P1"/>
    <property type="match status" value="1"/>
</dbReference>
<keyword evidence="2" id="KW-1185">Reference proteome</keyword>
<gene>
    <name evidence="1" type="ORF">INT43_001409</name>
</gene>
<dbReference type="AlphaFoldDB" id="A0A8H7PDK6"/>
<evidence type="ECO:0000313" key="2">
    <source>
        <dbReference type="Proteomes" id="UP000654370"/>
    </source>
</evidence>
<dbReference type="Pfam" id="PF06522">
    <property type="entry name" value="B12D"/>
    <property type="match status" value="1"/>
</dbReference>
<reference evidence="1" key="1">
    <citation type="submission" date="2020-12" db="EMBL/GenBank/DDBJ databases">
        <title>Metabolic potential, ecology and presence of endohyphal bacteria is reflected in genomic diversity of Mucoromycotina.</title>
        <authorList>
            <person name="Muszewska A."/>
            <person name="Okrasinska A."/>
            <person name="Steczkiewicz K."/>
            <person name="Drgas O."/>
            <person name="Orlowska M."/>
            <person name="Perlinska-Lenart U."/>
            <person name="Aleksandrzak-Piekarczyk T."/>
            <person name="Szatraj K."/>
            <person name="Zielenkiewicz U."/>
            <person name="Pilsyk S."/>
            <person name="Malc E."/>
            <person name="Mieczkowski P."/>
            <person name="Kruszewska J.S."/>
            <person name="Biernat P."/>
            <person name="Pawlowska J."/>
        </authorList>
    </citation>
    <scope>NUCLEOTIDE SEQUENCE</scope>
    <source>
        <strain evidence="1">WA0000067209</strain>
    </source>
</reference>
<organism evidence="1 2">
    <name type="scientific">Mortierella isabellina</name>
    <name type="common">Filamentous fungus</name>
    <name type="synonym">Umbelopsis isabellina</name>
    <dbReference type="NCBI Taxonomy" id="91625"/>
    <lineage>
        <taxon>Eukaryota</taxon>
        <taxon>Fungi</taxon>
        <taxon>Fungi incertae sedis</taxon>
        <taxon>Mucoromycota</taxon>
        <taxon>Mucoromycotina</taxon>
        <taxon>Umbelopsidomycetes</taxon>
        <taxon>Umbelopsidales</taxon>
        <taxon>Umbelopsidaceae</taxon>
        <taxon>Umbelopsis</taxon>
    </lineage>
</organism>
<dbReference type="Proteomes" id="UP000654370">
    <property type="component" value="Unassembled WGS sequence"/>
</dbReference>
<dbReference type="PANTHER" id="PTHR14256">
    <property type="entry name" value="NADH-UBIQUINONE OXIDOREDUCTASE MLRQ SUBUNIT"/>
    <property type="match status" value="1"/>
</dbReference>
<evidence type="ECO:0000313" key="1">
    <source>
        <dbReference type="EMBL" id="KAG2171933.1"/>
    </source>
</evidence>
<dbReference type="InterPro" id="IPR010530">
    <property type="entry name" value="B12D"/>
</dbReference>
<name>A0A8H7PDK6_MORIS</name>